<dbReference type="PROSITE" id="PS50262">
    <property type="entry name" value="G_PROTEIN_RECEP_F1_2"/>
    <property type="match status" value="1"/>
</dbReference>
<evidence type="ECO:0000256" key="2">
    <source>
        <dbReference type="ARBA" id="ARBA00022475"/>
    </source>
</evidence>
<dbReference type="OrthoDB" id="5965749at2759"/>
<dbReference type="PANTHER" id="PTHR24246">
    <property type="entry name" value="OLFACTORY RECEPTOR AND ADENOSINE RECEPTOR"/>
    <property type="match status" value="1"/>
</dbReference>
<dbReference type="PROSITE" id="PS00237">
    <property type="entry name" value="G_PROTEIN_RECEP_F1_1"/>
    <property type="match status" value="1"/>
</dbReference>
<reference evidence="11" key="1">
    <citation type="submission" date="2022-03" db="EMBL/GenBank/DDBJ databases">
        <authorList>
            <person name="Martin C."/>
        </authorList>
    </citation>
    <scope>NUCLEOTIDE SEQUENCE</scope>
</reference>
<dbReference type="AlphaFoldDB" id="A0A8J1XJN7"/>
<comment type="similarity">
    <text evidence="10">Belongs to the G-protein coupled receptor 1 family.</text>
</comment>
<keyword evidence="3 10" id="KW-0812">Transmembrane</keyword>
<comment type="caution">
    <text evidence="11">The sequence shown here is derived from an EMBL/GenBank/DDBJ whole genome shotgun (WGS) entry which is preliminary data.</text>
</comment>
<dbReference type="EMBL" id="CAIIXF020000002">
    <property type="protein sequence ID" value="CAH1777369.1"/>
    <property type="molecule type" value="Genomic_DNA"/>
</dbReference>
<dbReference type="PANTHER" id="PTHR24246:SF27">
    <property type="entry name" value="ADENOSINE RECEPTOR, ISOFORM A"/>
    <property type="match status" value="1"/>
</dbReference>
<dbReference type="Gene3D" id="1.20.1070.10">
    <property type="entry name" value="Rhodopsin 7-helix transmembrane proteins"/>
    <property type="match status" value="1"/>
</dbReference>
<keyword evidence="9 10" id="KW-0807">Transducer</keyword>
<evidence type="ECO:0000256" key="5">
    <source>
        <dbReference type="ARBA" id="ARBA00023040"/>
    </source>
</evidence>
<dbReference type="GO" id="GO:0004930">
    <property type="term" value="F:G protein-coupled receptor activity"/>
    <property type="evidence" value="ECO:0007669"/>
    <property type="project" value="UniProtKB-KW"/>
</dbReference>
<evidence type="ECO:0000256" key="6">
    <source>
        <dbReference type="ARBA" id="ARBA00023136"/>
    </source>
</evidence>
<dbReference type="Proteomes" id="UP000749559">
    <property type="component" value="Unassembled WGS sequence"/>
</dbReference>
<evidence type="ECO:0000256" key="4">
    <source>
        <dbReference type="ARBA" id="ARBA00022989"/>
    </source>
</evidence>
<sequence>MDDTTTYDNLTGNERQVSPLPFWLTSIHVIVEVVLIIFIAFGNMLIIRSFFKFSKLQTTTNVFIVALAIGDFVVGAFGIPFGLVASHIANYMGEAGYAISDNKICCQVRTILLVVPLGSSVFSLCAVSIDRHIAVTKPLRYHAIMTHTKAVLICVCIVVYMFGLTILGLTAFYVWNTTTACRLNNTASSSYNTVIKLHIGILYGIACALYIHIGIIAVQQRKKVCAIDPMAEMQFKKDNKITKMMMFVLGVFLLTWSPYIIFGSITSNPEPVWLTSANYFAIEIAYANSMMNPLIYASRNKAFNTAFRELLGLRPKFDKEGTEISYDKDNGSST</sequence>
<evidence type="ECO:0000256" key="9">
    <source>
        <dbReference type="ARBA" id="ARBA00023224"/>
    </source>
</evidence>
<keyword evidence="2" id="KW-1003">Cell membrane</keyword>
<keyword evidence="8" id="KW-0325">Glycoprotein</keyword>
<dbReference type="InterPro" id="IPR017452">
    <property type="entry name" value="GPCR_Rhodpsn_7TM"/>
</dbReference>
<dbReference type="InterPro" id="IPR000276">
    <property type="entry name" value="GPCR_Rhodpsn"/>
</dbReference>
<evidence type="ECO:0000313" key="12">
    <source>
        <dbReference type="Proteomes" id="UP000749559"/>
    </source>
</evidence>
<dbReference type="SMART" id="SM01381">
    <property type="entry name" value="7TM_GPCR_Srsx"/>
    <property type="match status" value="1"/>
</dbReference>
<dbReference type="PRINTS" id="PR00237">
    <property type="entry name" value="GPCRRHODOPSN"/>
</dbReference>
<name>A0A8J1XJN7_OWEFU</name>
<evidence type="ECO:0000256" key="3">
    <source>
        <dbReference type="ARBA" id="ARBA00022692"/>
    </source>
</evidence>
<evidence type="ECO:0000256" key="8">
    <source>
        <dbReference type="ARBA" id="ARBA00023180"/>
    </source>
</evidence>
<evidence type="ECO:0000313" key="11">
    <source>
        <dbReference type="EMBL" id="CAH1777369.1"/>
    </source>
</evidence>
<dbReference type="GO" id="GO:0005886">
    <property type="term" value="C:plasma membrane"/>
    <property type="evidence" value="ECO:0007669"/>
    <property type="project" value="UniProtKB-SubCell"/>
</dbReference>
<dbReference type="Pfam" id="PF00001">
    <property type="entry name" value="7tm_1"/>
    <property type="match status" value="1"/>
</dbReference>
<organism evidence="11 12">
    <name type="scientific">Owenia fusiformis</name>
    <name type="common">Polychaete worm</name>
    <dbReference type="NCBI Taxonomy" id="6347"/>
    <lineage>
        <taxon>Eukaryota</taxon>
        <taxon>Metazoa</taxon>
        <taxon>Spiralia</taxon>
        <taxon>Lophotrochozoa</taxon>
        <taxon>Annelida</taxon>
        <taxon>Polychaeta</taxon>
        <taxon>Sedentaria</taxon>
        <taxon>Canalipalpata</taxon>
        <taxon>Sabellida</taxon>
        <taxon>Oweniida</taxon>
        <taxon>Oweniidae</taxon>
        <taxon>Owenia</taxon>
    </lineage>
</organism>
<evidence type="ECO:0000256" key="7">
    <source>
        <dbReference type="ARBA" id="ARBA00023170"/>
    </source>
</evidence>
<evidence type="ECO:0000256" key="1">
    <source>
        <dbReference type="ARBA" id="ARBA00004651"/>
    </source>
</evidence>
<keyword evidence="7 10" id="KW-0675">Receptor</keyword>
<comment type="subcellular location">
    <subcellularLocation>
        <location evidence="1">Cell membrane</location>
        <topology evidence="1">Multi-pass membrane protein</topology>
    </subcellularLocation>
</comment>
<gene>
    <name evidence="11" type="ORF">OFUS_LOCUS4423</name>
</gene>
<proteinExistence type="inferred from homology"/>
<protein>
    <submittedName>
        <fullName evidence="11">Uncharacterized protein</fullName>
    </submittedName>
</protein>
<keyword evidence="4" id="KW-1133">Transmembrane helix</keyword>
<keyword evidence="12" id="KW-1185">Reference proteome</keyword>
<keyword evidence="5 10" id="KW-0297">G-protein coupled receptor</keyword>
<accession>A0A8J1XJN7</accession>
<evidence type="ECO:0000256" key="10">
    <source>
        <dbReference type="RuleBase" id="RU000688"/>
    </source>
</evidence>
<keyword evidence="6" id="KW-0472">Membrane</keyword>
<dbReference type="SUPFAM" id="SSF81321">
    <property type="entry name" value="Family A G protein-coupled receptor-like"/>
    <property type="match status" value="1"/>
</dbReference>